<evidence type="ECO:0000313" key="2">
    <source>
        <dbReference type="EMBL" id="RZO25129.1"/>
    </source>
</evidence>
<organism evidence="2 3">
    <name type="scientific">SAR86 cluster bacterium</name>
    <dbReference type="NCBI Taxonomy" id="2030880"/>
    <lineage>
        <taxon>Bacteria</taxon>
        <taxon>Pseudomonadati</taxon>
        <taxon>Pseudomonadota</taxon>
        <taxon>Gammaproteobacteria</taxon>
        <taxon>SAR86 cluster</taxon>
    </lineage>
</organism>
<dbReference type="GO" id="GO:0016747">
    <property type="term" value="F:acyltransferase activity, transferring groups other than amino-acyl groups"/>
    <property type="evidence" value="ECO:0007669"/>
    <property type="project" value="InterPro"/>
</dbReference>
<dbReference type="Pfam" id="PF13673">
    <property type="entry name" value="Acetyltransf_10"/>
    <property type="match status" value="1"/>
</dbReference>
<comment type="caution">
    <text evidence="2">The sequence shown here is derived from an EMBL/GenBank/DDBJ whole genome shotgun (WGS) entry which is preliminary data.</text>
</comment>
<dbReference type="AlphaFoldDB" id="A0A520MVC3"/>
<dbReference type="SUPFAM" id="SSF55729">
    <property type="entry name" value="Acyl-CoA N-acyltransferases (Nat)"/>
    <property type="match status" value="1"/>
</dbReference>
<dbReference type="InterPro" id="IPR000182">
    <property type="entry name" value="GNAT_dom"/>
</dbReference>
<gene>
    <name evidence="2" type="ORF">EVA94_01750</name>
</gene>
<dbReference type="InterPro" id="IPR016181">
    <property type="entry name" value="Acyl_CoA_acyltransferase"/>
</dbReference>
<evidence type="ECO:0000259" key="1">
    <source>
        <dbReference type="PROSITE" id="PS51186"/>
    </source>
</evidence>
<name>A0A520MVC3_9GAMM</name>
<protein>
    <submittedName>
        <fullName evidence="2">GNAT family N-acetyltransferase</fullName>
    </submittedName>
</protein>
<reference evidence="2 3" key="1">
    <citation type="submission" date="2019-02" db="EMBL/GenBank/DDBJ databases">
        <title>Prokaryotic population dynamics and viral predation in marine succession experiment using metagenomics: the confinement effect.</title>
        <authorList>
            <person name="Haro-Moreno J.M."/>
            <person name="Rodriguez-Valera F."/>
            <person name="Lopez-Perez M."/>
        </authorList>
    </citation>
    <scope>NUCLEOTIDE SEQUENCE [LARGE SCALE GENOMIC DNA]</scope>
    <source>
        <strain evidence="2">MED-G161</strain>
    </source>
</reference>
<sequence length="157" mass="18605">MYLLVDSKIQFIWKKYSELSTNDLYAILNLRQQVFVVEQNCPYLDADYSDQDAFHLLGYDNDILVAYLRAFAPNIKYEGSSMGRIVVSQENRNKSYGKEITKIGKFFLKEKYPRHEIIISAQYRLKKFYKELGFKSRGEVYLEDDIDHVQMYILPTE</sequence>
<dbReference type="Gene3D" id="3.40.630.30">
    <property type="match status" value="1"/>
</dbReference>
<evidence type="ECO:0000313" key="3">
    <source>
        <dbReference type="Proteomes" id="UP000315498"/>
    </source>
</evidence>
<proteinExistence type="predicted"/>
<dbReference type="EMBL" id="SHBG01000011">
    <property type="protein sequence ID" value="RZO25129.1"/>
    <property type="molecule type" value="Genomic_DNA"/>
</dbReference>
<dbReference type="PROSITE" id="PS51186">
    <property type="entry name" value="GNAT"/>
    <property type="match status" value="1"/>
</dbReference>
<dbReference type="Proteomes" id="UP000315498">
    <property type="component" value="Unassembled WGS sequence"/>
</dbReference>
<feature type="domain" description="N-acetyltransferase" evidence="1">
    <location>
        <begin position="14"/>
        <end position="156"/>
    </location>
</feature>
<keyword evidence="2" id="KW-0808">Transferase</keyword>
<accession>A0A520MVC3</accession>